<evidence type="ECO:0000313" key="2">
    <source>
        <dbReference type="Proteomes" id="UP000642910"/>
    </source>
</evidence>
<accession>A0ABS0F0E1</accession>
<dbReference type="EMBL" id="JADPKZ010000026">
    <property type="protein sequence ID" value="MBF8376773.1"/>
    <property type="molecule type" value="Genomic_DNA"/>
</dbReference>
<name>A0ABS0F0E1_9BACL</name>
<protein>
    <submittedName>
        <fullName evidence="1">Uncharacterized protein</fullName>
    </submittedName>
</protein>
<dbReference type="RefSeq" id="WP_195867030.1">
    <property type="nucleotide sequence ID" value="NZ_JADPKZ010000026.1"/>
</dbReference>
<evidence type="ECO:0000313" key="1">
    <source>
        <dbReference type="EMBL" id="MBF8376773.1"/>
    </source>
</evidence>
<reference evidence="1 2" key="1">
    <citation type="submission" date="2020-11" db="EMBL/GenBank/DDBJ databases">
        <title>Genomic insight of Alicyclobacillus mali FL 18 reveals a new arsenic-resistant strain, with potential in environmental biotechnology.</title>
        <authorList>
            <person name="Fiorentino G."/>
            <person name="Gallo G."/>
            <person name="Aulitto M."/>
        </authorList>
    </citation>
    <scope>NUCLEOTIDE SEQUENCE [LARGE SCALE GENOMIC DNA]</scope>
    <source>
        <strain evidence="1 2">FL 18</strain>
    </source>
</reference>
<keyword evidence="2" id="KW-1185">Reference proteome</keyword>
<proteinExistence type="predicted"/>
<gene>
    <name evidence="1" type="ORF">IW967_02640</name>
</gene>
<comment type="caution">
    <text evidence="1">The sequence shown here is derived from an EMBL/GenBank/DDBJ whole genome shotgun (WGS) entry which is preliminary data.</text>
</comment>
<dbReference type="Proteomes" id="UP000642910">
    <property type="component" value="Unassembled WGS sequence"/>
</dbReference>
<sequence>MPRVILGGEDPWARKRESTQANDAAISNPSTVFHRLDDRRSTEYVRALSELDLGPGVNLAEVVQSIIEKIRAELPDIELSRLPSGIVAKCYLGAPYEVHTLDLSGNIIRHYKTFEPLPEHLEVARSLALHPKYAFIEVYADALRAVMKSGEVAVVKR</sequence>
<organism evidence="1 2">
    <name type="scientific">Alicyclobacillus mali</name>
    <name type="common">ex Roth et al. 2021</name>
    <dbReference type="NCBI Taxonomy" id="1123961"/>
    <lineage>
        <taxon>Bacteria</taxon>
        <taxon>Bacillati</taxon>
        <taxon>Bacillota</taxon>
        <taxon>Bacilli</taxon>
        <taxon>Bacillales</taxon>
        <taxon>Alicyclobacillaceae</taxon>
        <taxon>Alicyclobacillus</taxon>
    </lineage>
</organism>